<gene>
    <name evidence="4" type="ORF">SAMN05421767_1461</name>
</gene>
<keyword evidence="3" id="KW-0472">Membrane</keyword>
<dbReference type="Proteomes" id="UP000198556">
    <property type="component" value="Unassembled WGS sequence"/>
</dbReference>
<dbReference type="SUPFAM" id="SSF63817">
    <property type="entry name" value="Sortase"/>
    <property type="match status" value="1"/>
</dbReference>
<reference evidence="4 5" key="1">
    <citation type="submission" date="2016-10" db="EMBL/GenBank/DDBJ databases">
        <authorList>
            <person name="de Groot N.N."/>
        </authorList>
    </citation>
    <scope>NUCLEOTIDE SEQUENCE [LARGE SCALE GENOMIC DNA]</scope>
    <source>
        <strain evidence="4 5">DSM 15827</strain>
    </source>
</reference>
<evidence type="ECO:0000256" key="2">
    <source>
        <dbReference type="PIRSR" id="PIRSR605754-1"/>
    </source>
</evidence>
<sequence>MATLKKIVKFIIVIILFVSMYNITLIVKDGNDTRRIYKEIREKKEELDLNSINSEYMGWITIKDTPIDYPIVKGSNNDYYLTRDFNKQYLSSGSIFMDYRNEGFQDKNTVIYGHHMKNGTMFGSLKKYKDKDYLEKNKIIHIMSKNHEKLTYEIFSVYTTTSDDAESIVITFNNEEEFSAFINNICNKSIYDSDVEVKVSDRILTLSTCSYDFEDARLVIHARLID</sequence>
<protein>
    <submittedName>
        <fullName evidence="4">Sortase B</fullName>
    </submittedName>
</protein>
<dbReference type="GO" id="GO:0016787">
    <property type="term" value="F:hydrolase activity"/>
    <property type="evidence" value="ECO:0007669"/>
    <property type="project" value="UniProtKB-KW"/>
</dbReference>
<feature type="active site" description="Proton donor/acceptor" evidence="2">
    <location>
        <position position="114"/>
    </location>
</feature>
<evidence type="ECO:0000256" key="1">
    <source>
        <dbReference type="ARBA" id="ARBA00022801"/>
    </source>
</evidence>
<feature type="active site" description="Acyl-thioester intermediate" evidence="2">
    <location>
        <position position="209"/>
    </location>
</feature>
<evidence type="ECO:0000313" key="5">
    <source>
        <dbReference type="Proteomes" id="UP000198556"/>
    </source>
</evidence>
<dbReference type="InterPro" id="IPR009835">
    <property type="entry name" value="SrtB"/>
</dbReference>
<dbReference type="RefSeq" id="WP_089747699.1">
    <property type="nucleotide sequence ID" value="NZ_FOGF01000046.1"/>
</dbReference>
<keyword evidence="1" id="KW-0378">Hydrolase</keyword>
<feature type="transmembrane region" description="Helical" evidence="3">
    <location>
        <begin position="7"/>
        <end position="27"/>
    </location>
</feature>
<name>A0A1H9NU11_9LACT</name>
<dbReference type="STRING" id="137733.SAMN05421767_1461"/>
<dbReference type="CDD" id="cd05826">
    <property type="entry name" value="Sortase_B"/>
    <property type="match status" value="1"/>
</dbReference>
<keyword evidence="3" id="KW-1133">Transmembrane helix</keyword>
<keyword evidence="3" id="KW-0812">Transmembrane</keyword>
<dbReference type="Gene3D" id="2.40.260.10">
    <property type="entry name" value="Sortase"/>
    <property type="match status" value="1"/>
</dbReference>
<dbReference type="NCBIfam" id="TIGR03064">
    <property type="entry name" value="sortase_srtB"/>
    <property type="match status" value="1"/>
</dbReference>
<dbReference type="EMBL" id="FOGF01000046">
    <property type="protein sequence ID" value="SER39388.1"/>
    <property type="molecule type" value="Genomic_DNA"/>
</dbReference>
<dbReference type="AlphaFoldDB" id="A0A1H9NU11"/>
<dbReference type="Pfam" id="PF04203">
    <property type="entry name" value="Sortase"/>
    <property type="match status" value="1"/>
</dbReference>
<proteinExistence type="predicted"/>
<accession>A0A1H9NU11</accession>
<dbReference type="InterPro" id="IPR023365">
    <property type="entry name" value="Sortase_dom-sf"/>
</dbReference>
<evidence type="ECO:0000313" key="4">
    <source>
        <dbReference type="EMBL" id="SER39388.1"/>
    </source>
</evidence>
<dbReference type="InterPro" id="IPR005754">
    <property type="entry name" value="Sortase"/>
</dbReference>
<evidence type="ECO:0000256" key="3">
    <source>
        <dbReference type="SAM" id="Phobius"/>
    </source>
</evidence>
<organism evidence="4 5">
    <name type="scientific">Granulicatella balaenopterae</name>
    <dbReference type="NCBI Taxonomy" id="137733"/>
    <lineage>
        <taxon>Bacteria</taxon>
        <taxon>Bacillati</taxon>
        <taxon>Bacillota</taxon>
        <taxon>Bacilli</taxon>
        <taxon>Lactobacillales</taxon>
        <taxon>Carnobacteriaceae</taxon>
        <taxon>Granulicatella</taxon>
    </lineage>
</organism>
<dbReference type="OrthoDB" id="9806013at2"/>
<keyword evidence="5" id="KW-1185">Reference proteome</keyword>